<comment type="caution">
    <text evidence="2">The sequence shown here is derived from an EMBL/GenBank/DDBJ whole genome shotgun (WGS) entry which is preliminary data.</text>
</comment>
<evidence type="ECO:0000313" key="2">
    <source>
        <dbReference type="EMBL" id="KAF8485894.1"/>
    </source>
</evidence>
<feature type="compositionally biased region" description="Basic and acidic residues" evidence="1">
    <location>
        <begin position="241"/>
        <end position="258"/>
    </location>
</feature>
<proteinExistence type="predicted"/>
<dbReference type="AlphaFoldDB" id="A0A9P5N3S0"/>
<feature type="compositionally biased region" description="Basic and acidic residues" evidence="1">
    <location>
        <begin position="24"/>
        <end position="35"/>
    </location>
</feature>
<sequence>MAPGGPPMGGNLKNSLRAAKKVKERAEERSRKEMPTDALTGTRKYRKAAITSTKTPARAGPGISGPLNSLPSHYGIILGGRVYLQFIYVPTCQSSPKLLVTAFVLAEAVNVLCTVLVWYGQWNCRLMWSQMVMHIMYGFECPGGPKGGESLIDCWPIMSVRGRSDVGKNRPIPVRTRSDESDRRYMYAPGPSKRAVWLGYSIAVLQARCECAHSGRASAQKILSNEKTQCVGASGAGRLGDDTIRNRLTKREVSKTPRDSPPATATKNTRRPIQVCVGQS</sequence>
<accession>A0A9P5N3S0</accession>
<name>A0A9P5N3S0_9AGAM</name>
<dbReference type="Proteomes" id="UP000759537">
    <property type="component" value="Unassembled WGS sequence"/>
</dbReference>
<gene>
    <name evidence="2" type="ORF">DFH94DRAFT_678688</name>
</gene>
<protein>
    <submittedName>
        <fullName evidence="2">Uncharacterized protein</fullName>
    </submittedName>
</protein>
<reference evidence="2" key="1">
    <citation type="submission" date="2019-10" db="EMBL/GenBank/DDBJ databases">
        <authorList>
            <consortium name="DOE Joint Genome Institute"/>
            <person name="Kuo A."/>
            <person name="Miyauchi S."/>
            <person name="Kiss E."/>
            <person name="Drula E."/>
            <person name="Kohler A."/>
            <person name="Sanchez-Garcia M."/>
            <person name="Andreopoulos B."/>
            <person name="Barry K.W."/>
            <person name="Bonito G."/>
            <person name="Buee M."/>
            <person name="Carver A."/>
            <person name="Chen C."/>
            <person name="Cichocki N."/>
            <person name="Clum A."/>
            <person name="Culley D."/>
            <person name="Crous P.W."/>
            <person name="Fauchery L."/>
            <person name="Girlanda M."/>
            <person name="Hayes R."/>
            <person name="Keri Z."/>
            <person name="LaButti K."/>
            <person name="Lipzen A."/>
            <person name="Lombard V."/>
            <person name="Magnuson J."/>
            <person name="Maillard F."/>
            <person name="Morin E."/>
            <person name="Murat C."/>
            <person name="Nolan M."/>
            <person name="Ohm R."/>
            <person name="Pangilinan J."/>
            <person name="Pereira M."/>
            <person name="Perotto S."/>
            <person name="Peter M."/>
            <person name="Riley R."/>
            <person name="Sitrit Y."/>
            <person name="Stielow B."/>
            <person name="Szollosi G."/>
            <person name="Zifcakova L."/>
            <person name="Stursova M."/>
            <person name="Spatafora J.W."/>
            <person name="Tedersoo L."/>
            <person name="Vaario L.-M."/>
            <person name="Yamada A."/>
            <person name="Yan M."/>
            <person name="Wang P."/>
            <person name="Xu J."/>
            <person name="Bruns T."/>
            <person name="Baldrian P."/>
            <person name="Vilgalys R."/>
            <person name="Henrissat B."/>
            <person name="Grigoriev I.V."/>
            <person name="Hibbett D."/>
            <person name="Nagy L.G."/>
            <person name="Martin F.M."/>
        </authorList>
    </citation>
    <scope>NUCLEOTIDE SEQUENCE</scope>
    <source>
        <strain evidence="2">Prilba</strain>
    </source>
</reference>
<feature type="region of interest" description="Disordered" evidence="1">
    <location>
        <begin position="241"/>
        <end position="280"/>
    </location>
</feature>
<feature type="region of interest" description="Disordered" evidence="1">
    <location>
        <begin position="1"/>
        <end position="38"/>
    </location>
</feature>
<evidence type="ECO:0000313" key="3">
    <source>
        <dbReference type="Proteomes" id="UP000759537"/>
    </source>
</evidence>
<dbReference type="EMBL" id="WHVB01000002">
    <property type="protein sequence ID" value="KAF8485894.1"/>
    <property type="molecule type" value="Genomic_DNA"/>
</dbReference>
<keyword evidence="3" id="KW-1185">Reference proteome</keyword>
<evidence type="ECO:0000256" key="1">
    <source>
        <dbReference type="SAM" id="MobiDB-lite"/>
    </source>
</evidence>
<organism evidence="2 3">
    <name type="scientific">Russula ochroleuca</name>
    <dbReference type="NCBI Taxonomy" id="152965"/>
    <lineage>
        <taxon>Eukaryota</taxon>
        <taxon>Fungi</taxon>
        <taxon>Dikarya</taxon>
        <taxon>Basidiomycota</taxon>
        <taxon>Agaricomycotina</taxon>
        <taxon>Agaricomycetes</taxon>
        <taxon>Russulales</taxon>
        <taxon>Russulaceae</taxon>
        <taxon>Russula</taxon>
    </lineage>
</organism>
<reference evidence="2" key="2">
    <citation type="journal article" date="2020" name="Nat. Commun.">
        <title>Large-scale genome sequencing of mycorrhizal fungi provides insights into the early evolution of symbiotic traits.</title>
        <authorList>
            <person name="Miyauchi S."/>
            <person name="Kiss E."/>
            <person name="Kuo A."/>
            <person name="Drula E."/>
            <person name="Kohler A."/>
            <person name="Sanchez-Garcia M."/>
            <person name="Morin E."/>
            <person name="Andreopoulos B."/>
            <person name="Barry K.W."/>
            <person name="Bonito G."/>
            <person name="Buee M."/>
            <person name="Carver A."/>
            <person name="Chen C."/>
            <person name="Cichocki N."/>
            <person name="Clum A."/>
            <person name="Culley D."/>
            <person name="Crous P.W."/>
            <person name="Fauchery L."/>
            <person name="Girlanda M."/>
            <person name="Hayes R.D."/>
            <person name="Keri Z."/>
            <person name="LaButti K."/>
            <person name="Lipzen A."/>
            <person name="Lombard V."/>
            <person name="Magnuson J."/>
            <person name="Maillard F."/>
            <person name="Murat C."/>
            <person name="Nolan M."/>
            <person name="Ohm R.A."/>
            <person name="Pangilinan J."/>
            <person name="Pereira M.F."/>
            <person name="Perotto S."/>
            <person name="Peter M."/>
            <person name="Pfister S."/>
            <person name="Riley R."/>
            <person name="Sitrit Y."/>
            <person name="Stielow J.B."/>
            <person name="Szollosi G."/>
            <person name="Zifcakova L."/>
            <person name="Stursova M."/>
            <person name="Spatafora J.W."/>
            <person name="Tedersoo L."/>
            <person name="Vaario L.M."/>
            <person name="Yamada A."/>
            <person name="Yan M."/>
            <person name="Wang P."/>
            <person name="Xu J."/>
            <person name="Bruns T."/>
            <person name="Baldrian P."/>
            <person name="Vilgalys R."/>
            <person name="Dunand C."/>
            <person name="Henrissat B."/>
            <person name="Grigoriev I.V."/>
            <person name="Hibbett D."/>
            <person name="Nagy L.G."/>
            <person name="Martin F.M."/>
        </authorList>
    </citation>
    <scope>NUCLEOTIDE SEQUENCE</scope>
    <source>
        <strain evidence="2">Prilba</strain>
    </source>
</reference>